<protein>
    <recommendedName>
        <fullName evidence="1">Mutator-like transposase domain-containing protein</fullName>
    </recommendedName>
</protein>
<proteinExistence type="predicted"/>
<dbReference type="Gene3D" id="1.10.10.60">
    <property type="entry name" value="Homeodomain-like"/>
    <property type="match status" value="1"/>
</dbReference>
<reference evidence="2" key="1">
    <citation type="submission" date="2019-08" db="EMBL/GenBank/DDBJ databases">
        <title>The genome of the North American firefly Photinus pyralis.</title>
        <authorList>
            <consortium name="Photinus pyralis genome working group"/>
            <person name="Fallon T.R."/>
            <person name="Sander Lower S.E."/>
            <person name="Weng J.-K."/>
        </authorList>
    </citation>
    <scope>NUCLEOTIDE SEQUENCE</scope>
    <source>
        <strain evidence="2">TRF0915ILg1</strain>
        <tissue evidence="2">Whole body</tissue>
    </source>
</reference>
<dbReference type="OrthoDB" id="10047893at2759"/>
<feature type="domain" description="Mutator-like transposase" evidence="1">
    <location>
        <begin position="196"/>
        <end position="293"/>
    </location>
</feature>
<evidence type="ECO:0000313" key="2">
    <source>
        <dbReference type="EMBL" id="KAF2895496.1"/>
    </source>
</evidence>
<accession>A0A8K0D1N2</accession>
<comment type="caution">
    <text evidence="2">The sequence shown here is derived from an EMBL/GenBank/DDBJ whole genome shotgun (WGS) entry which is preliminary data.</text>
</comment>
<organism evidence="2 3">
    <name type="scientific">Ignelater luminosus</name>
    <name type="common">Cucubano</name>
    <name type="synonym">Pyrophorus luminosus</name>
    <dbReference type="NCBI Taxonomy" id="2038154"/>
    <lineage>
        <taxon>Eukaryota</taxon>
        <taxon>Metazoa</taxon>
        <taxon>Ecdysozoa</taxon>
        <taxon>Arthropoda</taxon>
        <taxon>Hexapoda</taxon>
        <taxon>Insecta</taxon>
        <taxon>Pterygota</taxon>
        <taxon>Neoptera</taxon>
        <taxon>Endopterygota</taxon>
        <taxon>Coleoptera</taxon>
        <taxon>Polyphaga</taxon>
        <taxon>Elateriformia</taxon>
        <taxon>Elateroidea</taxon>
        <taxon>Elateridae</taxon>
        <taxon>Agrypninae</taxon>
        <taxon>Pyrophorini</taxon>
        <taxon>Ignelater</taxon>
    </lineage>
</organism>
<dbReference type="AlphaFoldDB" id="A0A8K0D1N2"/>
<dbReference type="Proteomes" id="UP000801492">
    <property type="component" value="Unassembled WGS sequence"/>
</dbReference>
<keyword evidence="3" id="KW-1185">Reference proteome</keyword>
<gene>
    <name evidence="2" type="ORF">ILUMI_10678</name>
</gene>
<evidence type="ECO:0000259" key="1">
    <source>
        <dbReference type="Pfam" id="PF20700"/>
    </source>
</evidence>
<evidence type="ECO:0000313" key="3">
    <source>
        <dbReference type="Proteomes" id="UP000801492"/>
    </source>
</evidence>
<dbReference type="Pfam" id="PF20700">
    <property type="entry name" value="Mutator"/>
    <property type="match status" value="1"/>
</dbReference>
<dbReference type="EMBL" id="VTPC01005863">
    <property type="protein sequence ID" value="KAF2895496.1"/>
    <property type="molecule type" value="Genomic_DNA"/>
</dbReference>
<sequence length="360" mass="40713">MYFSPLTSSTSTDISARRSWLLRRIYRPNEAGQAASPDISATEGTGEGFVYSLCDLLYPLSHSSCVFVSSFTIASHKRTGKTTAEKLDILKRFDELPANISQRDTAGRLGIARTTLADLLKQRTTLSVHVDANLHDILRDKFVSGLRGGPTLDGMYEEEQKQTVTLDNIVLPEENLPELEIVTEPVAESNKELLSGNRIVDIDFFLQETKKLHLHDLRCTMGKMQFQKEIREGFTSVLYYYCDTCNKSITLGTRPQKANVNNAFVWGTTSIGIGYSQSDELFSVLNVPIMTPRKRQYRIEYQRLHPKKKRKVHQDPINTINVDYGPNSAKEGMPETEMYVKREEILARLAESAIRGIQLL</sequence>
<feature type="non-terminal residue" evidence="2">
    <location>
        <position position="1"/>
    </location>
</feature>
<name>A0A8K0D1N2_IGNLU</name>
<dbReference type="InterPro" id="IPR049012">
    <property type="entry name" value="Mutator_transp_dom"/>
</dbReference>